<accession>A0A812KDT0</accession>
<dbReference type="PANTHER" id="PTHR30336">
    <property type="entry name" value="INNER MEMBRANE PROTEIN, PROBABLE PERMEASE"/>
    <property type="match status" value="1"/>
</dbReference>
<dbReference type="PANTHER" id="PTHR30336:SF20">
    <property type="entry name" value="DUF218 DOMAIN-CONTAINING PROTEIN"/>
    <property type="match status" value="1"/>
</dbReference>
<dbReference type="AlphaFoldDB" id="A0A812KDT0"/>
<evidence type="ECO:0000313" key="3">
    <source>
        <dbReference type="Proteomes" id="UP000604046"/>
    </source>
</evidence>
<comment type="caution">
    <text evidence="2">The sequence shown here is derived from an EMBL/GenBank/DDBJ whole genome shotgun (WGS) entry which is preliminary data.</text>
</comment>
<sequence>MRLICQSDSEFRRRPMPPRNCAGLAVSLFGALVLLAVLPSRTGALVHASQDDAQLKSRQGIDWGRQNKLPPWMTSITEGADQAIAVVLGQSLKPDGSAPQVLLDRAAMARKLLKQGTVKKVIVSGGDPAGVGFTEASTTARVLVKAGIPLEVIIQESQATTTAENAWFVLRWIPKGTGRVYIVTSDFHMPRATYIFQEVFNHFYAMMEETYRDDPQWTSPSKRYPRLELVQAPTASFCGANASLNRDHTTGADINEFSLAKRARDELKFLGSGEVSRSMYGQPLSNILYIWPIQINVTKDPENGPNFKAAMATAMNTAEGLCECVSPPQEGGVELPYPLQLPVPQQRQGSSDWRDICPDMMV</sequence>
<protein>
    <recommendedName>
        <fullName evidence="1">DUF218 domain-containing protein</fullName>
    </recommendedName>
</protein>
<dbReference type="GO" id="GO:0005886">
    <property type="term" value="C:plasma membrane"/>
    <property type="evidence" value="ECO:0007669"/>
    <property type="project" value="TreeGrafter"/>
</dbReference>
<dbReference type="Proteomes" id="UP000604046">
    <property type="component" value="Unassembled WGS sequence"/>
</dbReference>
<gene>
    <name evidence="2" type="ORF">SNAT2548_LOCUS8681</name>
</gene>
<evidence type="ECO:0000313" key="2">
    <source>
        <dbReference type="EMBL" id="CAE7225413.1"/>
    </source>
</evidence>
<dbReference type="InterPro" id="IPR014729">
    <property type="entry name" value="Rossmann-like_a/b/a_fold"/>
</dbReference>
<reference evidence="2" key="1">
    <citation type="submission" date="2021-02" db="EMBL/GenBank/DDBJ databases">
        <authorList>
            <person name="Dougan E. K."/>
            <person name="Rhodes N."/>
            <person name="Thang M."/>
            <person name="Chan C."/>
        </authorList>
    </citation>
    <scope>NUCLEOTIDE SEQUENCE</scope>
</reference>
<feature type="domain" description="DUF218" evidence="1">
    <location>
        <begin position="85"/>
        <end position="200"/>
    </location>
</feature>
<dbReference type="Gene3D" id="3.40.50.620">
    <property type="entry name" value="HUPs"/>
    <property type="match status" value="1"/>
</dbReference>
<evidence type="ECO:0000259" key="1">
    <source>
        <dbReference type="Pfam" id="PF02698"/>
    </source>
</evidence>
<dbReference type="InterPro" id="IPR051599">
    <property type="entry name" value="Cell_Envelope_Assoc"/>
</dbReference>
<name>A0A812KDT0_9DINO</name>
<dbReference type="CDD" id="cd06259">
    <property type="entry name" value="YdcF-like"/>
    <property type="match status" value="1"/>
</dbReference>
<dbReference type="InterPro" id="IPR003848">
    <property type="entry name" value="DUF218"/>
</dbReference>
<proteinExistence type="predicted"/>
<dbReference type="OrthoDB" id="17725at2759"/>
<keyword evidence="3" id="KW-1185">Reference proteome</keyword>
<dbReference type="Pfam" id="PF02698">
    <property type="entry name" value="DUF218"/>
    <property type="match status" value="1"/>
</dbReference>
<organism evidence="2 3">
    <name type="scientific">Symbiodinium natans</name>
    <dbReference type="NCBI Taxonomy" id="878477"/>
    <lineage>
        <taxon>Eukaryota</taxon>
        <taxon>Sar</taxon>
        <taxon>Alveolata</taxon>
        <taxon>Dinophyceae</taxon>
        <taxon>Suessiales</taxon>
        <taxon>Symbiodiniaceae</taxon>
        <taxon>Symbiodinium</taxon>
    </lineage>
</organism>
<dbReference type="EMBL" id="CAJNDS010000650">
    <property type="protein sequence ID" value="CAE7225413.1"/>
    <property type="molecule type" value="Genomic_DNA"/>
</dbReference>